<evidence type="ECO:0000313" key="2">
    <source>
        <dbReference type="EMBL" id="KAF4470139.1"/>
    </source>
</evidence>
<gene>
    <name evidence="2" type="ORF">FALBO_2976</name>
</gene>
<dbReference type="Proteomes" id="UP000554235">
    <property type="component" value="Unassembled WGS sequence"/>
</dbReference>
<feature type="compositionally biased region" description="Basic and acidic residues" evidence="1">
    <location>
        <begin position="200"/>
        <end position="213"/>
    </location>
</feature>
<keyword evidence="3" id="KW-1185">Reference proteome</keyword>
<feature type="region of interest" description="Disordered" evidence="1">
    <location>
        <begin position="200"/>
        <end position="238"/>
    </location>
</feature>
<accession>A0A8H4LMI0</accession>
<dbReference type="AlphaFoldDB" id="A0A8H4LMI0"/>
<organism evidence="2 3">
    <name type="scientific">Fusarium albosuccineum</name>
    <dbReference type="NCBI Taxonomy" id="1237068"/>
    <lineage>
        <taxon>Eukaryota</taxon>
        <taxon>Fungi</taxon>
        <taxon>Dikarya</taxon>
        <taxon>Ascomycota</taxon>
        <taxon>Pezizomycotina</taxon>
        <taxon>Sordariomycetes</taxon>
        <taxon>Hypocreomycetidae</taxon>
        <taxon>Hypocreales</taxon>
        <taxon>Nectriaceae</taxon>
        <taxon>Fusarium</taxon>
        <taxon>Fusarium decemcellulare species complex</taxon>
    </lineage>
</organism>
<evidence type="ECO:0000256" key="1">
    <source>
        <dbReference type="SAM" id="MobiDB-lite"/>
    </source>
</evidence>
<sequence>MKEVFAVLFRHVRGISDRSFSTSGVVTAPRVIGSQLTAGPQWDALDYALIVLYHAIARLGNYQAPPTSFEAEFRNNYARIKDAAHEILAVRRLKQKCKRHKSFGIRILTSWRDPAILQGNFEGIIQALRFVDNMMSAKQGDEEPNPNDYRLSRECRQGLPKAGVRLCLKLRKIISIHKQRNRLNGPKATTELNRLRYEEEVRHREPGLPERQTRNRTGYASEDVPILRLKPHDPEFMH</sequence>
<protein>
    <submittedName>
        <fullName evidence="2">Uncharacterized protein</fullName>
    </submittedName>
</protein>
<reference evidence="2 3" key="1">
    <citation type="submission" date="2020-01" db="EMBL/GenBank/DDBJ databases">
        <title>Identification and distribution of gene clusters putatively required for synthesis of sphingolipid metabolism inhibitors in phylogenetically diverse species of the filamentous fungus Fusarium.</title>
        <authorList>
            <person name="Kim H.-S."/>
            <person name="Busman M."/>
            <person name="Brown D.W."/>
            <person name="Divon H."/>
            <person name="Uhlig S."/>
            <person name="Proctor R.H."/>
        </authorList>
    </citation>
    <scope>NUCLEOTIDE SEQUENCE [LARGE SCALE GENOMIC DNA]</scope>
    <source>
        <strain evidence="2 3">NRRL 20459</strain>
    </source>
</reference>
<comment type="caution">
    <text evidence="2">The sequence shown here is derived from an EMBL/GenBank/DDBJ whole genome shotgun (WGS) entry which is preliminary data.</text>
</comment>
<proteinExistence type="predicted"/>
<evidence type="ECO:0000313" key="3">
    <source>
        <dbReference type="Proteomes" id="UP000554235"/>
    </source>
</evidence>
<name>A0A8H4LMI0_9HYPO</name>
<dbReference type="EMBL" id="JAADYS010000390">
    <property type="protein sequence ID" value="KAF4470139.1"/>
    <property type="molecule type" value="Genomic_DNA"/>
</dbReference>